<dbReference type="AlphaFoldDB" id="A0A1G7LF14"/>
<protein>
    <submittedName>
        <fullName evidence="2">Putative transposase</fullName>
    </submittedName>
</protein>
<dbReference type="EMBL" id="FNBK01000006">
    <property type="protein sequence ID" value="SDF48078.1"/>
    <property type="molecule type" value="Genomic_DNA"/>
</dbReference>
<gene>
    <name evidence="2" type="ORF">SAMN05216218_106268</name>
</gene>
<accession>A0A1G7LF14</accession>
<dbReference type="Pfam" id="PF12323">
    <property type="entry name" value="HTH_OrfB_IS605"/>
    <property type="match status" value="1"/>
</dbReference>
<dbReference type="STRING" id="660518.SAMN05216218_106268"/>
<name>A0A1G7LF14_9EURY</name>
<dbReference type="InterPro" id="IPR021027">
    <property type="entry name" value="Transposase_put_HTH"/>
</dbReference>
<dbReference type="Proteomes" id="UP000199076">
    <property type="component" value="Unassembled WGS sequence"/>
</dbReference>
<evidence type="ECO:0000313" key="3">
    <source>
        <dbReference type="Proteomes" id="UP000199076"/>
    </source>
</evidence>
<reference evidence="3" key="1">
    <citation type="submission" date="2016-10" db="EMBL/GenBank/DDBJ databases">
        <authorList>
            <person name="Varghese N."/>
            <person name="Submissions S."/>
        </authorList>
    </citation>
    <scope>NUCLEOTIDE SEQUENCE [LARGE SCALE GENOMIC DNA]</scope>
    <source>
        <strain evidence="3">IBRC-M 10760</strain>
    </source>
</reference>
<keyword evidence="3" id="KW-1185">Reference proteome</keyword>
<evidence type="ECO:0000313" key="2">
    <source>
        <dbReference type="EMBL" id="SDF48078.1"/>
    </source>
</evidence>
<evidence type="ECO:0000259" key="1">
    <source>
        <dbReference type="Pfam" id="PF12323"/>
    </source>
</evidence>
<feature type="domain" description="Transposase putative helix-turn-helix" evidence="1">
    <location>
        <begin position="1"/>
        <end position="34"/>
    </location>
</feature>
<sequence length="64" mass="7926">MNYNYRYCLKPTDSQRDTLDYHRDTCRQLYNHALYRFSQIPEDEGTVEQRVRKIRDELPALKDW</sequence>
<proteinExistence type="predicted"/>
<organism evidence="2 3">
    <name type="scientific">Halorientalis regularis</name>
    <dbReference type="NCBI Taxonomy" id="660518"/>
    <lineage>
        <taxon>Archaea</taxon>
        <taxon>Methanobacteriati</taxon>
        <taxon>Methanobacteriota</taxon>
        <taxon>Stenosarchaea group</taxon>
        <taxon>Halobacteria</taxon>
        <taxon>Halobacteriales</taxon>
        <taxon>Haloarculaceae</taxon>
        <taxon>Halorientalis</taxon>
    </lineage>
</organism>